<gene>
    <name evidence="9" type="ORF">EDD33_1078</name>
</gene>
<dbReference type="InterPro" id="IPR019533">
    <property type="entry name" value="Peptidase_S26"/>
</dbReference>
<dbReference type="PANTHER" id="PTHR43390:SF1">
    <property type="entry name" value="CHLOROPLAST PROCESSING PEPTIDASE"/>
    <property type="match status" value="1"/>
</dbReference>
<reference evidence="9 10" key="1">
    <citation type="submission" date="2018-11" db="EMBL/GenBank/DDBJ databases">
        <title>Sequencing the genomes of 1000 actinobacteria strains.</title>
        <authorList>
            <person name="Klenk H.-P."/>
        </authorList>
    </citation>
    <scope>NUCLEOTIDE SEQUENCE [LARGE SCALE GENOMIC DNA]</scope>
    <source>
        <strain evidence="9 10">DSM 12652</strain>
    </source>
</reference>
<dbReference type="GO" id="GO:0006465">
    <property type="term" value="P:signal peptide processing"/>
    <property type="evidence" value="ECO:0007669"/>
    <property type="project" value="InterPro"/>
</dbReference>
<evidence type="ECO:0000256" key="6">
    <source>
        <dbReference type="PIRSR" id="PIRSR600223-1"/>
    </source>
</evidence>
<dbReference type="GO" id="GO:0009003">
    <property type="term" value="F:signal peptidase activity"/>
    <property type="evidence" value="ECO:0007669"/>
    <property type="project" value="UniProtKB-EC"/>
</dbReference>
<dbReference type="InterPro" id="IPR000223">
    <property type="entry name" value="Pept_S26A_signal_pept_1"/>
</dbReference>
<dbReference type="GO" id="GO:0004252">
    <property type="term" value="F:serine-type endopeptidase activity"/>
    <property type="evidence" value="ECO:0007669"/>
    <property type="project" value="InterPro"/>
</dbReference>
<keyword evidence="10" id="KW-1185">Reference proteome</keyword>
<evidence type="ECO:0000313" key="10">
    <source>
        <dbReference type="Proteomes" id="UP000281738"/>
    </source>
</evidence>
<accession>A0A3N2CRS0</accession>
<protein>
    <recommendedName>
        <fullName evidence="4 7">Signal peptidase I</fullName>
        <ecNumber evidence="4 7">3.4.21.89</ecNumber>
    </recommendedName>
</protein>
<dbReference type="NCBIfam" id="TIGR02227">
    <property type="entry name" value="sigpep_I_bact"/>
    <property type="match status" value="1"/>
</dbReference>
<evidence type="ECO:0000256" key="1">
    <source>
        <dbReference type="ARBA" id="ARBA00000677"/>
    </source>
</evidence>
<dbReference type="EMBL" id="RKHO01000001">
    <property type="protein sequence ID" value="ROR90242.1"/>
    <property type="molecule type" value="Genomic_DNA"/>
</dbReference>
<evidence type="ECO:0000259" key="8">
    <source>
        <dbReference type="Pfam" id="PF10502"/>
    </source>
</evidence>
<dbReference type="PANTHER" id="PTHR43390">
    <property type="entry name" value="SIGNAL PEPTIDASE I"/>
    <property type="match status" value="1"/>
</dbReference>
<dbReference type="AlphaFoldDB" id="A0A3N2CRS0"/>
<dbReference type="Gene3D" id="2.10.109.10">
    <property type="entry name" value="Umud Fragment, subunit A"/>
    <property type="match status" value="1"/>
</dbReference>
<evidence type="ECO:0000256" key="4">
    <source>
        <dbReference type="ARBA" id="ARBA00013208"/>
    </source>
</evidence>
<evidence type="ECO:0000256" key="3">
    <source>
        <dbReference type="ARBA" id="ARBA00009370"/>
    </source>
</evidence>
<dbReference type="GO" id="GO:0005886">
    <property type="term" value="C:plasma membrane"/>
    <property type="evidence" value="ECO:0007669"/>
    <property type="project" value="UniProtKB-SubCell"/>
</dbReference>
<feature type="active site" evidence="6">
    <location>
        <position position="18"/>
    </location>
</feature>
<comment type="similarity">
    <text evidence="3 7">Belongs to the peptidase S26 family.</text>
</comment>
<evidence type="ECO:0000256" key="7">
    <source>
        <dbReference type="RuleBase" id="RU362042"/>
    </source>
</evidence>
<dbReference type="InterPro" id="IPR019757">
    <property type="entry name" value="Pept_S26A_signal_pept_1_Lys-AS"/>
</dbReference>
<dbReference type="Proteomes" id="UP000281738">
    <property type="component" value="Unassembled WGS sequence"/>
</dbReference>
<dbReference type="PRINTS" id="PR00727">
    <property type="entry name" value="LEADERPTASE"/>
</dbReference>
<evidence type="ECO:0000256" key="5">
    <source>
        <dbReference type="ARBA" id="ARBA00022801"/>
    </source>
</evidence>
<keyword evidence="5 7" id="KW-0378">Hydrolase</keyword>
<dbReference type="PROSITE" id="PS00760">
    <property type="entry name" value="SPASE_I_2"/>
    <property type="match status" value="1"/>
</dbReference>
<dbReference type="Pfam" id="PF10502">
    <property type="entry name" value="Peptidase_S26"/>
    <property type="match status" value="1"/>
</dbReference>
<evidence type="ECO:0000313" key="9">
    <source>
        <dbReference type="EMBL" id="ROR90242.1"/>
    </source>
</evidence>
<evidence type="ECO:0000256" key="2">
    <source>
        <dbReference type="ARBA" id="ARBA00004401"/>
    </source>
</evidence>
<comment type="caution">
    <text evidence="9">The sequence shown here is derived from an EMBL/GenBank/DDBJ whole genome shotgun (WGS) entry which is preliminary data.</text>
</comment>
<dbReference type="GO" id="GO:0010027">
    <property type="term" value="P:thylakoid membrane organization"/>
    <property type="evidence" value="ECO:0007669"/>
    <property type="project" value="TreeGrafter"/>
</dbReference>
<sequence length="142" mass="15276">MLVGSPTLAEPMKVASDSMSPTYSAGDEVLVVKVGVRSHRPRKGDVVVLRAPGSGELMVKRVVALGGESVGIRDGVLVVRNRPVVESFVDHSRVDGTHFGPVHVPRHTVWVLGDARAGSRDSRQFGPVPQEAIVGRVLLRLW</sequence>
<dbReference type="EC" id="3.4.21.89" evidence="4 7"/>
<organism evidence="9 10">
    <name type="scientific">Nocardioides aurantiacus</name>
    <dbReference type="NCBI Taxonomy" id="86796"/>
    <lineage>
        <taxon>Bacteria</taxon>
        <taxon>Bacillati</taxon>
        <taxon>Actinomycetota</taxon>
        <taxon>Actinomycetes</taxon>
        <taxon>Propionibacteriales</taxon>
        <taxon>Nocardioidaceae</taxon>
        <taxon>Nocardioides</taxon>
    </lineage>
</organism>
<feature type="active site" evidence="6">
    <location>
        <position position="60"/>
    </location>
</feature>
<keyword evidence="7" id="KW-0645">Protease</keyword>
<dbReference type="CDD" id="cd06530">
    <property type="entry name" value="S26_SPase_I"/>
    <property type="match status" value="1"/>
</dbReference>
<comment type="subcellular location">
    <subcellularLocation>
        <location evidence="2">Cell membrane</location>
        <topology evidence="2">Single-pass type II membrane protein</topology>
    </subcellularLocation>
    <subcellularLocation>
        <location evidence="7">Membrane</location>
        <topology evidence="7">Single-pass type II membrane protein</topology>
    </subcellularLocation>
</comment>
<comment type="catalytic activity">
    <reaction evidence="1 7">
        <text>Cleavage of hydrophobic, N-terminal signal or leader sequences from secreted and periplasmic proteins.</text>
        <dbReference type="EC" id="3.4.21.89"/>
    </reaction>
</comment>
<dbReference type="InterPro" id="IPR036286">
    <property type="entry name" value="LexA/Signal_pep-like_sf"/>
</dbReference>
<name>A0A3N2CRS0_9ACTN</name>
<feature type="domain" description="Peptidase S26" evidence="8">
    <location>
        <begin position="7"/>
        <end position="142"/>
    </location>
</feature>
<dbReference type="SUPFAM" id="SSF51306">
    <property type="entry name" value="LexA/Signal peptidase"/>
    <property type="match status" value="1"/>
</dbReference>
<proteinExistence type="inferred from homology"/>